<dbReference type="OrthoDB" id="408373at2759"/>
<dbReference type="PANTHER" id="PTHR37017">
    <property type="entry name" value="AB HYDROLASE-1 DOMAIN-CONTAINING PROTEIN-RELATED"/>
    <property type="match status" value="1"/>
</dbReference>
<dbReference type="SUPFAM" id="SSF53474">
    <property type="entry name" value="alpha/beta-Hydrolases"/>
    <property type="match status" value="1"/>
</dbReference>
<name>A0A022W7Q1_TRIRU</name>
<dbReference type="InterPro" id="IPR052897">
    <property type="entry name" value="Sec-Metab_Biosynth_Hydrolase"/>
</dbReference>
<dbReference type="AlphaFoldDB" id="A0A022W7Q1"/>
<evidence type="ECO:0000313" key="2">
    <source>
        <dbReference type="EMBL" id="EZF54334.1"/>
    </source>
</evidence>
<protein>
    <recommendedName>
        <fullName evidence="1">AB hydrolase-1 domain-containing protein</fullName>
    </recommendedName>
</protein>
<proteinExistence type="predicted"/>
<dbReference type="Proteomes" id="UP000023758">
    <property type="component" value="Unassembled WGS sequence"/>
</dbReference>
<feature type="domain" description="AB hydrolase-1" evidence="1">
    <location>
        <begin position="8"/>
        <end position="241"/>
    </location>
</feature>
<sequence>MSKPTIALVPGAWHTPAHYEEFLAIFEKAGYPTACLQLPGVDSAAPKDETVASNAAYLREKLLLPLLDDGKNVVLVMHSFGGCVGSVAAAGLSKKDRGSSGGVVGLIFIAGFLAKESMSLFDALGGKFDDFVNVDEATGQLTLDNPTDVLFHDVPGDVAAKAAGQLKQQAMSVLKSSSSAPAWQEEFYNGGRRGYIRATQDRCVPAAIQTMMLDKSGLDWNIKDIEASHSPYLSRPQETFDIINGMITAIWGQ</sequence>
<dbReference type="Gene3D" id="3.40.50.1820">
    <property type="entry name" value="alpha/beta hydrolase"/>
    <property type="match status" value="1"/>
</dbReference>
<dbReference type="InterPro" id="IPR029058">
    <property type="entry name" value="AB_hydrolase_fold"/>
</dbReference>
<dbReference type="Pfam" id="PF12697">
    <property type="entry name" value="Abhydrolase_6"/>
    <property type="match status" value="1"/>
</dbReference>
<dbReference type="HOGENOM" id="CLU_046066_1_3_1"/>
<dbReference type="PANTHER" id="PTHR37017:SF8">
    <property type="entry name" value="AB HYDROLASE-1 DOMAIN-CONTAINING PROTEIN"/>
    <property type="match status" value="1"/>
</dbReference>
<organism evidence="2">
    <name type="scientific">Trichophyton rubrum CBS 288.86</name>
    <dbReference type="NCBI Taxonomy" id="1215330"/>
    <lineage>
        <taxon>Eukaryota</taxon>
        <taxon>Fungi</taxon>
        <taxon>Dikarya</taxon>
        <taxon>Ascomycota</taxon>
        <taxon>Pezizomycotina</taxon>
        <taxon>Eurotiomycetes</taxon>
        <taxon>Eurotiomycetidae</taxon>
        <taxon>Onygenales</taxon>
        <taxon>Arthrodermataceae</taxon>
        <taxon>Trichophyton</taxon>
    </lineage>
</organism>
<gene>
    <name evidence="2" type="ORF">H103_02792</name>
</gene>
<reference evidence="2" key="1">
    <citation type="submission" date="2014-02" db="EMBL/GenBank/DDBJ databases">
        <title>The Genome Sequence of Trichophyton rubrum (morphotype fischeri) CBS 288.86.</title>
        <authorList>
            <consortium name="The Broad Institute Genomics Platform"/>
            <person name="Cuomo C.A."/>
            <person name="White T.C."/>
            <person name="Graser Y."/>
            <person name="Martinez-Rossi N."/>
            <person name="Heitman J."/>
            <person name="Young S.K."/>
            <person name="Zeng Q."/>
            <person name="Gargeya S."/>
            <person name="Abouelleil A."/>
            <person name="Alvarado L."/>
            <person name="Chapman S.B."/>
            <person name="Gainer-Dewar J."/>
            <person name="Goldberg J."/>
            <person name="Griggs A."/>
            <person name="Gujja S."/>
            <person name="Hansen M."/>
            <person name="Howarth C."/>
            <person name="Imamovic A."/>
            <person name="Larimer J."/>
            <person name="Martinez D."/>
            <person name="Murphy C."/>
            <person name="Pearson M.D."/>
            <person name="Persinoti G."/>
            <person name="Poon T."/>
            <person name="Priest M."/>
            <person name="Roberts A.D."/>
            <person name="Saif S."/>
            <person name="Shea T.D."/>
            <person name="Sykes S.N."/>
            <person name="Wortman J."/>
            <person name="Nusbaum C."/>
            <person name="Birren B."/>
        </authorList>
    </citation>
    <scope>NUCLEOTIDE SEQUENCE [LARGE SCALE GENOMIC DNA]</scope>
    <source>
        <strain evidence="2">CBS 288.86</strain>
    </source>
</reference>
<dbReference type="InterPro" id="IPR000073">
    <property type="entry name" value="AB_hydrolase_1"/>
</dbReference>
<dbReference type="EMBL" id="KK207790">
    <property type="protein sequence ID" value="EZF54334.1"/>
    <property type="molecule type" value="Genomic_DNA"/>
</dbReference>
<accession>A0A022W7Q1</accession>
<evidence type="ECO:0000259" key="1">
    <source>
        <dbReference type="Pfam" id="PF12697"/>
    </source>
</evidence>